<accession>A0ABP9RLB5</accession>
<evidence type="ECO:0000313" key="2">
    <source>
        <dbReference type="Proteomes" id="UP001501570"/>
    </source>
</evidence>
<comment type="caution">
    <text evidence="1">The sequence shown here is derived from an EMBL/GenBank/DDBJ whole genome shotgun (WGS) entry which is preliminary data.</text>
</comment>
<keyword evidence="2" id="KW-1185">Reference proteome</keyword>
<organism evidence="1 2">
    <name type="scientific">Rugosimonospora acidiphila</name>
    <dbReference type="NCBI Taxonomy" id="556531"/>
    <lineage>
        <taxon>Bacteria</taxon>
        <taxon>Bacillati</taxon>
        <taxon>Actinomycetota</taxon>
        <taxon>Actinomycetes</taxon>
        <taxon>Micromonosporales</taxon>
        <taxon>Micromonosporaceae</taxon>
        <taxon>Rugosimonospora</taxon>
    </lineage>
</organism>
<dbReference type="EMBL" id="BAABJQ010000003">
    <property type="protein sequence ID" value="GAA5180119.1"/>
    <property type="molecule type" value="Genomic_DNA"/>
</dbReference>
<reference evidence="2" key="1">
    <citation type="journal article" date="2019" name="Int. J. Syst. Evol. Microbiol.">
        <title>The Global Catalogue of Microorganisms (GCM) 10K type strain sequencing project: providing services to taxonomists for standard genome sequencing and annotation.</title>
        <authorList>
            <consortium name="The Broad Institute Genomics Platform"/>
            <consortium name="The Broad Institute Genome Sequencing Center for Infectious Disease"/>
            <person name="Wu L."/>
            <person name="Ma J."/>
        </authorList>
    </citation>
    <scope>NUCLEOTIDE SEQUENCE [LARGE SCALE GENOMIC DNA]</scope>
    <source>
        <strain evidence="2">JCM 18304</strain>
    </source>
</reference>
<proteinExistence type="predicted"/>
<sequence>MASGLAAGLVLAPRLTRFAMGVASAVAGADFLHFGYDAAKRLAG</sequence>
<gene>
    <name evidence="1" type="ORF">GCM10023322_11680</name>
</gene>
<protein>
    <submittedName>
        <fullName evidence="1">Uncharacterized protein</fullName>
    </submittedName>
</protein>
<name>A0ABP9RLB5_9ACTN</name>
<evidence type="ECO:0000313" key="1">
    <source>
        <dbReference type="EMBL" id="GAA5180119.1"/>
    </source>
</evidence>
<dbReference type="Proteomes" id="UP001501570">
    <property type="component" value="Unassembled WGS sequence"/>
</dbReference>